<accession>A0A4R1K431</accession>
<dbReference type="GO" id="GO:0030288">
    <property type="term" value="C:outer membrane-bounded periplasmic space"/>
    <property type="evidence" value="ECO:0007669"/>
    <property type="project" value="UniProtKB-ARBA"/>
</dbReference>
<evidence type="ECO:0000256" key="1">
    <source>
        <dbReference type="SAM" id="SignalP"/>
    </source>
</evidence>
<dbReference type="RefSeq" id="WP_131911821.1">
    <property type="nucleotide sequence ID" value="NZ_OU594967.1"/>
</dbReference>
<dbReference type="InterPro" id="IPR039424">
    <property type="entry name" value="SBP_5"/>
</dbReference>
<evidence type="ECO:0000313" key="4">
    <source>
        <dbReference type="Proteomes" id="UP000295565"/>
    </source>
</evidence>
<evidence type="ECO:0000313" key="3">
    <source>
        <dbReference type="EMBL" id="TCK58876.1"/>
    </source>
</evidence>
<protein>
    <submittedName>
        <fullName evidence="3">ABC-type transport system substrate-binding protein</fullName>
    </submittedName>
</protein>
<reference evidence="3 4" key="1">
    <citation type="submission" date="2019-03" db="EMBL/GenBank/DDBJ databases">
        <title>Genomic Encyclopedia of Type Strains, Phase IV (KMG-IV): sequencing the most valuable type-strain genomes for metagenomic binning, comparative biology and taxonomic classification.</title>
        <authorList>
            <person name="Goeker M."/>
        </authorList>
    </citation>
    <scope>NUCLEOTIDE SEQUENCE [LARGE SCALE GENOMIC DNA]</scope>
    <source>
        <strain evidence="3 4">DSM 18577</strain>
    </source>
</reference>
<gene>
    <name evidence="3" type="ORF">EV690_1031</name>
</gene>
<dbReference type="Pfam" id="PF00496">
    <property type="entry name" value="SBP_bac_5"/>
    <property type="match status" value="1"/>
</dbReference>
<keyword evidence="4" id="KW-1185">Reference proteome</keyword>
<dbReference type="Gene3D" id="3.40.190.10">
    <property type="entry name" value="Periplasmic binding protein-like II"/>
    <property type="match status" value="1"/>
</dbReference>
<comment type="caution">
    <text evidence="3">The sequence shown here is derived from an EMBL/GenBank/DDBJ whole genome shotgun (WGS) entry which is preliminary data.</text>
</comment>
<proteinExistence type="predicted"/>
<feature type="chain" id="PRO_5020344686" evidence="1">
    <location>
        <begin position="21"/>
        <end position="586"/>
    </location>
</feature>
<keyword evidence="1" id="KW-0732">Signal</keyword>
<dbReference type="EMBL" id="SMGD01000011">
    <property type="protein sequence ID" value="TCK58876.1"/>
    <property type="molecule type" value="Genomic_DNA"/>
</dbReference>
<dbReference type="PANTHER" id="PTHR30290">
    <property type="entry name" value="PERIPLASMIC BINDING COMPONENT OF ABC TRANSPORTER"/>
    <property type="match status" value="1"/>
</dbReference>
<organism evidence="3 4">
    <name type="scientific">Celerinatantimonas diazotrophica</name>
    <dbReference type="NCBI Taxonomy" id="412034"/>
    <lineage>
        <taxon>Bacteria</taxon>
        <taxon>Pseudomonadati</taxon>
        <taxon>Pseudomonadota</taxon>
        <taxon>Gammaproteobacteria</taxon>
        <taxon>Celerinatantimonadaceae</taxon>
        <taxon>Celerinatantimonas</taxon>
    </lineage>
</organism>
<dbReference type="Proteomes" id="UP000295565">
    <property type="component" value="Unassembled WGS sequence"/>
</dbReference>
<dbReference type="GO" id="GO:0043190">
    <property type="term" value="C:ATP-binding cassette (ABC) transporter complex"/>
    <property type="evidence" value="ECO:0007669"/>
    <property type="project" value="InterPro"/>
</dbReference>
<dbReference type="Gene3D" id="3.10.105.10">
    <property type="entry name" value="Dipeptide-binding Protein, Domain 3"/>
    <property type="match status" value="1"/>
</dbReference>
<dbReference type="OrthoDB" id="9801912at2"/>
<dbReference type="AlphaFoldDB" id="A0A4R1K431"/>
<name>A0A4R1K431_9GAMM</name>
<feature type="signal peptide" evidence="1">
    <location>
        <begin position="1"/>
        <end position="20"/>
    </location>
</feature>
<dbReference type="PIRSF" id="PIRSF002741">
    <property type="entry name" value="MppA"/>
    <property type="match status" value="1"/>
</dbReference>
<dbReference type="PROSITE" id="PS51257">
    <property type="entry name" value="PROKAR_LIPOPROTEIN"/>
    <property type="match status" value="1"/>
</dbReference>
<dbReference type="InterPro" id="IPR000914">
    <property type="entry name" value="SBP_5_dom"/>
</dbReference>
<feature type="domain" description="Solute-binding protein family 5" evidence="2">
    <location>
        <begin position="70"/>
        <end position="502"/>
    </location>
</feature>
<dbReference type="SUPFAM" id="SSF53850">
    <property type="entry name" value="Periplasmic binding protein-like II"/>
    <property type="match status" value="1"/>
</dbReference>
<sequence length="586" mass="66903">MKLLKLLPLAVIVASSCAFAQTPRVLRYAGDSPPRTLDPTQAGTLYSNDIVTSIYDTLYQYKYFKVPYQLEPDLAQSMPTVSKDGLTYTIKIKHGVHFTDDPAFKNGKGREVTAQDFVYSIERNFDPKIHSQGEWLWAGKIVGLDQWAKDGADYQKPVAGLKALDRYTIQIKLTQPYPQMLYTLAMGFSGIVPHEVVDKYGRGFALHPVGSGPFKLVSTNSTQTILVRNKNYRHEVFDLKREGYDPKTESRSGAEKLQGKTMPMVDRVEVDWIQEPSAAWNSFTKGNEVVNGVVDVSQMNEVLASKDPVKLKPEYAKKYNYLVKRESGMVYNLFNFDNDYFGFSKNPKTNAQNKALRCAIIKSFSWPQRINRFYLGIGHAYPGFIVPGTEGFDKNMDRSSITQDIQGAKRLLKKYGWNAHNLPVLYYPTMATVRYRQFYEQFRGNLIKIGYPSNKIKIKTYASFGDFNRDVKNSKTMLVPMAWSLDYPDAQNTLQLFYGPYHSPGSNAANYNNPQYNALYEKTESLQPGPERTAIYKKMNQILVNDCVGIGSFSRTHIYVWHKNVIQWPNNDFLGDKFKYIDVLNK</sequence>
<evidence type="ECO:0000259" key="2">
    <source>
        <dbReference type="Pfam" id="PF00496"/>
    </source>
</evidence>
<dbReference type="InterPro" id="IPR030678">
    <property type="entry name" value="Peptide/Ni-bd"/>
</dbReference>
<dbReference type="GO" id="GO:0015833">
    <property type="term" value="P:peptide transport"/>
    <property type="evidence" value="ECO:0007669"/>
    <property type="project" value="TreeGrafter"/>
</dbReference>
<dbReference type="GO" id="GO:1904680">
    <property type="term" value="F:peptide transmembrane transporter activity"/>
    <property type="evidence" value="ECO:0007669"/>
    <property type="project" value="TreeGrafter"/>
</dbReference>